<proteinExistence type="predicted"/>
<gene>
    <name evidence="1" type="ORF">OLEA9_A047653</name>
</gene>
<protein>
    <submittedName>
        <fullName evidence="1">Uncharacterized protein</fullName>
    </submittedName>
</protein>
<dbReference type="Gramene" id="OE9A047653T1">
    <property type="protein sequence ID" value="OE9A047653C1"/>
    <property type="gene ID" value="OE9A047653"/>
</dbReference>
<sequence length="85" mass="9581">MIHSNTAMMKKEMHQCRRQRGEATLLYVAALIFFSDAAVDWGGELQIMFGPVSTFSLFDIATKAKEMRQYQCGGGDVRNSAKLQF</sequence>
<comment type="caution">
    <text evidence="1">The sequence shown here is derived from an EMBL/GenBank/DDBJ whole genome shotgun (WGS) entry which is preliminary data.</text>
</comment>
<dbReference type="EMBL" id="CACTIH010004400">
    <property type="protein sequence ID" value="CAA2990789.1"/>
    <property type="molecule type" value="Genomic_DNA"/>
</dbReference>
<dbReference type="AlphaFoldDB" id="A0A8S0SD56"/>
<dbReference type="Proteomes" id="UP000594638">
    <property type="component" value="Unassembled WGS sequence"/>
</dbReference>
<organism evidence="1 2">
    <name type="scientific">Olea europaea subsp. europaea</name>
    <dbReference type="NCBI Taxonomy" id="158383"/>
    <lineage>
        <taxon>Eukaryota</taxon>
        <taxon>Viridiplantae</taxon>
        <taxon>Streptophyta</taxon>
        <taxon>Embryophyta</taxon>
        <taxon>Tracheophyta</taxon>
        <taxon>Spermatophyta</taxon>
        <taxon>Magnoliopsida</taxon>
        <taxon>eudicotyledons</taxon>
        <taxon>Gunneridae</taxon>
        <taxon>Pentapetalae</taxon>
        <taxon>asterids</taxon>
        <taxon>lamiids</taxon>
        <taxon>Lamiales</taxon>
        <taxon>Oleaceae</taxon>
        <taxon>Oleeae</taxon>
        <taxon>Olea</taxon>
    </lineage>
</organism>
<accession>A0A8S0SD56</accession>
<evidence type="ECO:0000313" key="2">
    <source>
        <dbReference type="Proteomes" id="UP000594638"/>
    </source>
</evidence>
<evidence type="ECO:0000313" key="1">
    <source>
        <dbReference type="EMBL" id="CAA2990789.1"/>
    </source>
</evidence>
<keyword evidence="2" id="KW-1185">Reference proteome</keyword>
<reference evidence="1 2" key="1">
    <citation type="submission" date="2019-12" db="EMBL/GenBank/DDBJ databases">
        <authorList>
            <person name="Alioto T."/>
            <person name="Alioto T."/>
            <person name="Gomez Garrido J."/>
        </authorList>
    </citation>
    <scope>NUCLEOTIDE SEQUENCE [LARGE SCALE GENOMIC DNA]</scope>
</reference>
<name>A0A8S0SD56_OLEEU</name>